<dbReference type="EMBL" id="CP009249">
    <property type="protein sequence ID" value="APT92809.1"/>
    <property type="molecule type" value="Genomic_DNA"/>
</dbReference>
<dbReference type="InterPro" id="IPR003369">
    <property type="entry name" value="TatA/B/E"/>
</dbReference>
<keyword evidence="5 10" id="KW-1133">Transmembrane helix</keyword>
<dbReference type="Pfam" id="PF02416">
    <property type="entry name" value="TatA_B_E"/>
    <property type="match status" value="1"/>
</dbReference>
<feature type="transmembrane region" description="Helical" evidence="10">
    <location>
        <begin position="6"/>
        <end position="22"/>
    </location>
</feature>
<dbReference type="OrthoDB" id="3267321at2"/>
<comment type="subcellular location">
    <subcellularLocation>
        <location evidence="1">Membrane</location>
        <topology evidence="1">Single-pass membrane protein</topology>
    </subcellularLocation>
</comment>
<gene>
    <name evidence="11" type="ORF">CPHO_07810</name>
</gene>
<keyword evidence="2" id="KW-0813">Transport</keyword>
<keyword evidence="6" id="KW-0811">Translocation</keyword>
<organism evidence="11 12">
    <name type="scientific">Corynebacterium phocae</name>
    <dbReference type="NCBI Taxonomy" id="161895"/>
    <lineage>
        <taxon>Bacteria</taxon>
        <taxon>Bacillati</taxon>
        <taxon>Actinomycetota</taxon>
        <taxon>Actinomycetes</taxon>
        <taxon>Mycobacteriales</taxon>
        <taxon>Corynebacteriaceae</taxon>
        <taxon>Corynebacterium</taxon>
    </lineage>
</organism>
<evidence type="ECO:0000256" key="8">
    <source>
        <dbReference type="SAM" id="Coils"/>
    </source>
</evidence>
<evidence type="ECO:0000256" key="4">
    <source>
        <dbReference type="ARBA" id="ARBA00022927"/>
    </source>
</evidence>
<protein>
    <submittedName>
        <fullName evidence="11">Translocase</fullName>
    </submittedName>
</protein>
<keyword evidence="7 10" id="KW-0472">Membrane</keyword>
<feature type="compositionally biased region" description="Basic and acidic residues" evidence="9">
    <location>
        <begin position="164"/>
        <end position="173"/>
    </location>
</feature>
<evidence type="ECO:0000313" key="11">
    <source>
        <dbReference type="EMBL" id="APT92809.1"/>
    </source>
</evidence>
<evidence type="ECO:0000256" key="1">
    <source>
        <dbReference type="ARBA" id="ARBA00004167"/>
    </source>
</evidence>
<keyword evidence="8" id="KW-0175">Coiled coil</keyword>
<name>A0A1L7D3T6_9CORY</name>
<feature type="compositionally biased region" description="Pro residues" evidence="9">
    <location>
        <begin position="111"/>
        <end position="120"/>
    </location>
</feature>
<dbReference type="Gene3D" id="1.20.5.3310">
    <property type="match status" value="1"/>
</dbReference>
<evidence type="ECO:0000256" key="6">
    <source>
        <dbReference type="ARBA" id="ARBA00023010"/>
    </source>
</evidence>
<dbReference type="KEGG" id="cpho:CPHO_07810"/>
<dbReference type="STRING" id="161895.CPHO_07810"/>
<reference evidence="11 12" key="1">
    <citation type="submission" date="2014-08" db="EMBL/GenBank/DDBJ databases">
        <title>Complete genome sequence of Corynebacterium phocae M408/89/1(T)(=DSM 44612(T)), isolated from the common seal (Phoca vitulina).</title>
        <authorList>
            <person name="Ruckert C."/>
            <person name="Albersmeier A."/>
            <person name="Winkler A."/>
            <person name="Kalinowski J."/>
        </authorList>
    </citation>
    <scope>NUCLEOTIDE SEQUENCE [LARGE SCALE GENOMIC DNA]</scope>
    <source>
        <strain evidence="11 12">M408/89/1</strain>
    </source>
</reference>
<evidence type="ECO:0000256" key="10">
    <source>
        <dbReference type="SAM" id="Phobius"/>
    </source>
</evidence>
<evidence type="ECO:0000256" key="2">
    <source>
        <dbReference type="ARBA" id="ARBA00022448"/>
    </source>
</evidence>
<accession>A0A1L7D3T6</accession>
<dbReference type="PRINTS" id="PR01506">
    <property type="entry name" value="TATBPROTEIN"/>
</dbReference>
<feature type="coiled-coil region" evidence="8">
    <location>
        <begin position="30"/>
        <end position="61"/>
    </location>
</feature>
<evidence type="ECO:0000256" key="3">
    <source>
        <dbReference type="ARBA" id="ARBA00022692"/>
    </source>
</evidence>
<evidence type="ECO:0000256" key="5">
    <source>
        <dbReference type="ARBA" id="ARBA00022989"/>
    </source>
</evidence>
<evidence type="ECO:0000256" key="9">
    <source>
        <dbReference type="SAM" id="MobiDB-lite"/>
    </source>
</evidence>
<keyword evidence="4" id="KW-0653">Protein transport</keyword>
<evidence type="ECO:0000313" key="12">
    <source>
        <dbReference type="Proteomes" id="UP000185491"/>
    </source>
</evidence>
<evidence type="ECO:0000256" key="7">
    <source>
        <dbReference type="ARBA" id="ARBA00023136"/>
    </source>
</evidence>
<sequence length="187" mass="19902">MFSSIGWGEIFVIVILGVIIVGPERLPGVIEDVRAAIFAARKAINNAKAELNGEIGEVSQEFESLRGPISTAAQWSKMGPRAALTKALFDGDDSAWDDFDPRKPAPQQAPAQPPAQPPANEPQAGGGFDYSQIYAQPESPVTAEPRNHPGPGVARPLKQGGFHSDAKQERDTGGEDGQPSFSWADVT</sequence>
<keyword evidence="3 10" id="KW-0812">Transmembrane</keyword>
<dbReference type="RefSeq" id="WP_150385742.1">
    <property type="nucleotide sequence ID" value="NZ_CP009249.1"/>
</dbReference>
<dbReference type="Proteomes" id="UP000185491">
    <property type="component" value="Chromosome"/>
</dbReference>
<proteinExistence type="predicted"/>
<dbReference type="AlphaFoldDB" id="A0A1L7D3T6"/>
<feature type="region of interest" description="Disordered" evidence="9">
    <location>
        <begin position="91"/>
        <end position="187"/>
    </location>
</feature>
<keyword evidence="12" id="KW-1185">Reference proteome</keyword>